<dbReference type="EC" id="1.1.1.81" evidence="7"/>
<keyword evidence="13" id="KW-1185">Reference proteome</keyword>
<evidence type="ECO:0000256" key="7">
    <source>
        <dbReference type="ARBA" id="ARBA00066674"/>
    </source>
</evidence>
<dbReference type="InterPro" id="IPR029753">
    <property type="entry name" value="D-isomer_DH_CS"/>
</dbReference>
<evidence type="ECO:0000256" key="6">
    <source>
        <dbReference type="ARBA" id="ARBA00066661"/>
    </source>
</evidence>
<dbReference type="GO" id="GO:0030267">
    <property type="term" value="F:glyoxylate reductase (NADPH) activity"/>
    <property type="evidence" value="ECO:0007669"/>
    <property type="project" value="UniProtKB-EC"/>
</dbReference>
<evidence type="ECO:0000259" key="11">
    <source>
        <dbReference type="Pfam" id="PF02826"/>
    </source>
</evidence>
<comment type="similarity">
    <text evidence="5">Belongs to the D-isomer specific 2-hydroxyacid dehydrogenase family. GhrB subfamily.</text>
</comment>
<dbReference type="SUPFAM" id="SSF51735">
    <property type="entry name" value="NAD(P)-binding Rossmann-fold domains"/>
    <property type="match status" value="1"/>
</dbReference>
<organism evidence="12 13">
    <name type="scientific">Succiniclasticum ruminis DSM 9236</name>
    <dbReference type="NCBI Taxonomy" id="1123323"/>
    <lineage>
        <taxon>Bacteria</taxon>
        <taxon>Bacillati</taxon>
        <taxon>Bacillota</taxon>
        <taxon>Negativicutes</taxon>
        <taxon>Acidaminococcales</taxon>
        <taxon>Acidaminococcaceae</taxon>
        <taxon>Succiniclasticum</taxon>
    </lineage>
</organism>
<keyword evidence="1 9" id="KW-0560">Oxidoreductase</keyword>
<dbReference type="InterPro" id="IPR006140">
    <property type="entry name" value="D-isomer_DH_NAD-bd"/>
</dbReference>
<dbReference type="InterPro" id="IPR036291">
    <property type="entry name" value="NAD(P)-bd_dom_sf"/>
</dbReference>
<dbReference type="PROSITE" id="PS00671">
    <property type="entry name" value="D_2_HYDROXYACID_DH_3"/>
    <property type="match status" value="1"/>
</dbReference>
<comment type="catalytic activity">
    <reaction evidence="2">
        <text>(R)-glycerate + NAD(+) = 3-hydroxypyruvate + NADH + H(+)</text>
        <dbReference type="Rhea" id="RHEA:17905"/>
        <dbReference type="ChEBI" id="CHEBI:15378"/>
        <dbReference type="ChEBI" id="CHEBI:16659"/>
        <dbReference type="ChEBI" id="CHEBI:17180"/>
        <dbReference type="ChEBI" id="CHEBI:57540"/>
        <dbReference type="ChEBI" id="CHEBI:57945"/>
        <dbReference type="EC" id="1.1.1.81"/>
    </reaction>
</comment>
<dbReference type="Pfam" id="PF00389">
    <property type="entry name" value="2-Hacid_dh"/>
    <property type="match status" value="1"/>
</dbReference>
<dbReference type="PANTHER" id="PTHR10996">
    <property type="entry name" value="2-HYDROXYACID DEHYDROGENASE-RELATED"/>
    <property type="match status" value="1"/>
</dbReference>
<dbReference type="CDD" id="cd05301">
    <property type="entry name" value="GDH"/>
    <property type="match status" value="1"/>
</dbReference>
<feature type="domain" description="D-isomer specific 2-hydroxyacid dehydrogenase catalytic" evidence="10">
    <location>
        <begin position="11"/>
        <end position="319"/>
    </location>
</feature>
<dbReference type="Proteomes" id="UP000198896">
    <property type="component" value="Unassembled WGS sequence"/>
</dbReference>
<dbReference type="AlphaFoldDB" id="A0A1I2D901"/>
<feature type="domain" description="D-isomer specific 2-hydroxyacid dehydrogenase NAD-binding" evidence="11">
    <location>
        <begin position="113"/>
        <end position="288"/>
    </location>
</feature>
<protein>
    <recommendedName>
        <fullName evidence="8">Glyoxylate/hydroxypyruvate reductase B</fullName>
        <ecNumber evidence="6">1.1.1.79</ecNumber>
        <ecNumber evidence="7">1.1.1.81</ecNumber>
    </recommendedName>
</protein>
<reference evidence="12 13" key="1">
    <citation type="submission" date="2016-10" db="EMBL/GenBank/DDBJ databases">
        <authorList>
            <person name="de Groot N.N."/>
        </authorList>
    </citation>
    <scope>NUCLEOTIDE SEQUENCE [LARGE SCALE GENOMIC DNA]</scope>
    <source>
        <strain evidence="12 13">DSM 9236</strain>
    </source>
</reference>
<dbReference type="Gene3D" id="3.40.50.720">
    <property type="entry name" value="NAD(P)-binding Rossmann-like Domain"/>
    <property type="match status" value="2"/>
</dbReference>
<evidence type="ECO:0000313" key="13">
    <source>
        <dbReference type="Proteomes" id="UP000198896"/>
    </source>
</evidence>
<dbReference type="EC" id="1.1.1.79" evidence="6"/>
<dbReference type="FunFam" id="3.40.50.720:FF:000026">
    <property type="entry name" value="Glyoxylate/hydroxypyruvate reductase B"/>
    <property type="match status" value="1"/>
</dbReference>
<evidence type="ECO:0000259" key="10">
    <source>
        <dbReference type="Pfam" id="PF00389"/>
    </source>
</evidence>
<evidence type="ECO:0000256" key="1">
    <source>
        <dbReference type="ARBA" id="ARBA00023002"/>
    </source>
</evidence>
<dbReference type="InterPro" id="IPR050223">
    <property type="entry name" value="D-isomer_2-hydroxyacid_DH"/>
</dbReference>
<evidence type="ECO:0000256" key="2">
    <source>
        <dbReference type="ARBA" id="ARBA00051801"/>
    </source>
</evidence>
<dbReference type="RefSeq" id="WP_093914084.1">
    <property type="nucleotide sequence ID" value="NZ_FONL01000018.1"/>
</dbReference>
<dbReference type="InterPro" id="IPR006139">
    <property type="entry name" value="D-isomer_2_OHA_DH_cat_dom"/>
</dbReference>
<evidence type="ECO:0000256" key="3">
    <source>
        <dbReference type="ARBA" id="ARBA00052239"/>
    </source>
</evidence>
<evidence type="ECO:0000256" key="4">
    <source>
        <dbReference type="ARBA" id="ARBA00052769"/>
    </source>
</evidence>
<evidence type="ECO:0000256" key="9">
    <source>
        <dbReference type="RuleBase" id="RU003719"/>
    </source>
</evidence>
<accession>A0A1I2D901</accession>
<gene>
    <name evidence="12" type="ORF">SAMN05216245_1186</name>
</gene>
<proteinExistence type="inferred from homology"/>
<dbReference type="GO" id="GO:0005829">
    <property type="term" value="C:cytosol"/>
    <property type="evidence" value="ECO:0007669"/>
    <property type="project" value="TreeGrafter"/>
</dbReference>
<name>A0A1I2D901_9FIRM</name>
<dbReference type="SUPFAM" id="SSF52283">
    <property type="entry name" value="Formate/glycerate dehydrogenase catalytic domain-like"/>
    <property type="match status" value="1"/>
</dbReference>
<evidence type="ECO:0000313" key="12">
    <source>
        <dbReference type="EMBL" id="SFE76984.1"/>
    </source>
</evidence>
<evidence type="ECO:0000256" key="8">
    <source>
        <dbReference type="ARBA" id="ARBA00073362"/>
    </source>
</evidence>
<dbReference type="OrthoDB" id="9805416at2"/>
<dbReference type="GO" id="GO:0051287">
    <property type="term" value="F:NAD binding"/>
    <property type="evidence" value="ECO:0007669"/>
    <property type="project" value="InterPro"/>
</dbReference>
<dbReference type="Pfam" id="PF02826">
    <property type="entry name" value="2-Hacid_dh_C"/>
    <property type="match status" value="1"/>
</dbReference>
<sequence length="320" mass="34566">MDLKDKTVICSGKIRPVAIAYLQDKVTLKSWQQRGRVPEEQWNAWLQEADALYSAGNIRIDEKLLQKAPKLRVVAQSSVGYDNIDVEACHARSVKIGNTPGVLVNAVADIAYGLLIDTARGIVRGHLHTKNGLWGERKAMGLGVDLYNKTLGVVGFGDIGSAIAKRAQASGMRVIYHNRSRRLNDAALGARYVSWEELLKTSDFIAVAVTLNPSTKGLFNEAAFAAMKDGVRFVNISRGKVVDTDALYEALKSGKVAAAGLDVTEPEPLPGDHPLLTLPNITVTPHMASATEETRDEMALVTAQNIVAALSGQPMLAQVK</sequence>
<comment type="catalytic activity">
    <reaction evidence="4">
        <text>glycolate + NADP(+) = glyoxylate + NADPH + H(+)</text>
        <dbReference type="Rhea" id="RHEA:10992"/>
        <dbReference type="ChEBI" id="CHEBI:15378"/>
        <dbReference type="ChEBI" id="CHEBI:29805"/>
        <dbReference type="ChEBI" id="CHEBI:36655"/>
        <dbReference type="ChEBI" id="CHEBI:57783"/>
        <dbReference type="ChEBI" id="CHEBI:58349"/>
        <dbReference type="EC" id="1.1.1.79"/>
    </reaction>
</comment>
<dbReference type="GO" id="GO:0016618">
    <property type="term" value="F:hydroxypyruvate reductase [NAD(P)H] activity"/>
    <property type="evidence" value="ECO:0007669"/>
    <property type="project" value="UniProtKB-EC"/>
</dbReference>
<dbReference type="PANTHER" id="PTHR10996:SF257">
    <property type="entry name" value="GLYOXYLATE REDUCTASE 1"/>
    <property type="match status" value="1"/>
</dbReference>
<evidence type="ECO:0000256" key="5">
    <source>
        <dbReference type="ARBA" id="ARBA00061278"/>
    </source>
</evidence>
<dbReference type="STRING" id="1123323.SAMN05216245_1186"/>
<dbReference type="EMBL" id="FONL01000018">
    <property type="protein sequence ID" value="SFE76984.1"/>
    <property type="molecule type" value="Genomic_DNA"/>
</dbReference>
<comment type="catalytic activity">
    <reaction evidence="3">
        <text>(R)-glycerate + NADP(+) = 3-hydroxypyruvate + NADPH + H(+)</text>
        <dbReference type="Rhea" id="RHEA:18657"/>
        <dbReference type="ChEBI" id="CHEBI:15378"/>
        <dbReference type="ChEBI" id="CHEBI:16659"/>
        <dbReference type="ChEBI" id="CHEBI:17180"/>
        <dbReference type="ChEBI" id="CHEBI:57783"/>
        <dbReference type="ChEBI" id="CHEBI:58349"/>
        <dbReference type="EC" id="1.1.1.81"/>
    </reaction>
</comment>